<sequence>MYKTTTRFLGVLLALIVMLGIGVNLLPSVFGFILFRADDYGVLNEQRRAINAWVFEKKQTSENHDTDELIVYFPSEQKYRYLTVVPEHQLIGLADRPADNIWVAPGSRVAYMFPNGSFFIPLDGPYFELISEFEFSKNVIWFNTFDDLKKFGSRIVINRTRTGLSR</sequence>
<dbReference type="AlphaFoldDB" id="A0A1G8CIF9"/>
<dbReference type="RefSeq" id="WP_090157813.1">
    <property type="nucleotide sequence ID" value="NZ_FNAN01000038.1"/>
</dbReference>
<accession>A0A1G8CIF9</accession>
<protein>
    <submittedName>
        <fullName evidence="1">Uncharacterized protein</fullName>
    </submittedName>
</protein>
<keyword evidence="2" id="KW-1185">Reference proteome</keyword>
<gene>
    <name evidence="1" type="ORF">SAMN04487996_1388</name>
</gene>
<name>A0A1G8CIF9_9BACT</name>
<proteinExistence type="predicted"/>
<reference evidence="2" key="1">
    <citation type="submission" date="2016-10" db="EMBL/GenBank/DDBJ databases">
        <authorList>
            <person name="Varghese N."/>
            <person name="Submissions S."/>
        </authorList>
    </citation>
    <scope>NUCLEOTIDE SEQUENCE [LARGE SCALE GENOMIC DNA]</scope>
    <source>
        <strain evidence="2">DSM 25329</strain>
    </source>
</reference>
<dbReference type="OrthoDB" id="1450547at2"/>
<evidence type="ECO:0000313" key="1">
    <source>
        <dbReference type="EMBL" id="SDH45215.1"/>
    </source>
</evidence>
<evidence type="ECO:0000313" key="2">
    <source>
        <dbReference type="Proteomes" id="UP000198748"/>
    </source>
</evidence>
<organism evidence="1 2">
    <name type="scientific">Dyadobacter soli</name>
    <dbReference type="NCBI Taxonomy" id="659014"/>
    <lineage>
        <taxon>Bacteria</taxon>
        <taxon>Pseudomonadati</taxon>
        <taxon>Bacteroidota</taxon>
        <taxon>Cytophagia</taxon>
        <taxon>Cytophagales</taxon>
        <taxon>Spirosomataceae</taxon>
        <taxon>Dyadobacter</taxon>
    </lineage>
</organism>
<dbReference type="EMBL" id="FNAN01000038">
    <property type="protein sequence ID" value="SDH45215.1"/>
    <property type="molecule type" value="Genomic_DNA"/>
</dbReference>
<dbReference type="Proteomes" id="UP000198748">
    <property type="component" value="Unassembled WGS sequence"/>
</dbReference>